<protein>
    <submittedName>
        <fullName evidence="1">Uncharacterized protein</fullName>
    </submittedName>
</protein>
<organism evidence="1">
    <name type="scientific">Anguilla anguilla</name>
    <name type="common">European freshwater eel</name>
    <name type="synonym">Muraena anguilla</name>
    <dbReference type="NCBI Taxonomy" id="7936"/>
    <lineage>
        <taxon>Eukaryota</taxon>
        <taxon>Metazoa</taxon>
        <taxon>Chordata</taxon>
        <taxon>Craniata</taxon>
        <taxon>Vertebrata</taxon>
        <taxon>Euteleostomi</taxon>
        <taxon>Actinopterygii</taxon>
        <taxon>Neopterygii</taxon>
        <taxon>Teleostei</taxon>
        <taxon>Anguilliformes</taxon>
        <taxon>Anguillidae</taxon>
        <taxon>Anguilla</taxon>
    </lineage>
</organism>
<proteinExistence type="predicted"/>
<accession>A0A0E9UW52</accession>
<dbReference type="AlphaFoldDB" id="A0A0E9UW52"/>
<reference evidence="1" key="2">
    <citation type="journal article" date="2015" name="Fish Shellfish Immunol.">
        <title>Early steps in the European eel (Anguilla anguilla)-Vibrio vulnificus interaction in the gills: Role of the RtxA13 toxin.</title>
        <authorList>
            <person name="Callol A."/>
            <person name="Pajuelo D."/>
            <person name="Ebbesson L."/>
            <person name="Teles M."/>
            <person name="MacKenzie S."/>
            <person name="Amaro C."/>
        </authorList>
    </citation>
    <scope>NUCLEOTIDE SEQUENCE</scope>
</reference>
<sequence length="35" mass="3944">MLGRKVEQSCFKKPATAVGHLATVGYLFNCNQFRK</sequence>
<name>A0A0E9UW52_ANGAN</name>
<evidence type="ECO:0000313" key="1">
    <source>
        <dbReference type="EMBL" id="JAH69971.1"/>
    </source>
</evidence>
<dbReference type="EMBL" id="GBXM01038606">
    <property type="protein sequence ID" value="JAH69971.1"/>
    <property type="molecule type" value="Transcribed_RNA"/>
</dbReference>
<reference evidence="1" key="1">
    <citation type="submission" date="2014-11" db="EMBL/GenBank/DDBJ databases">
        <authorList>
            <person name="Amaro Gonzalez C."/>
        </authorList>
    </citation>
    <scope>NUCLEOTIDE SEQUENCE</scope>
</reference>